<reference evidence="6 7" key="1">
    <citation type="submission" date="2020-08" db="EMBL/GenBank/DDBJ databases">
        <title>Plant Genome Project.</title>
        <authorList>
            <person name="Zhang R.-G."/>
        </authorList>
    </citation>
    <scope>NUCLEOTIDE SEQUENCE [LARGE SCALE GENOMIC DNA]</scope>
    <source>
        <tissue evidence="6">Rhizome</tissue>
    </source>
</reference>
<evidence type="ECO:0000256" key="4">
    <source>
        <dbReference type="ARBA" id="ARBA00022840"/>
    </source>
</evidence>
<protein>
    <recommendedName>
        <fullName evidence="5">ERCC3/RAD25/XPB helicase C-terminal domain-containing protein</fullName>
    </recommendedName>
</protein>
<dbReference type="GO" id="GO:0005524">
    <property type="term" value="F:ATP binding"/>
    <property type="evidence" value="ECO:0007669"/>
    <property type="project" value="UniProtKB-KW"/>
</dbReference>
<evidence type="ECO:0000313" key="6">
    <source>
        <dbReference type="EMBL" id="KAG6506906.1"/>
    </source>
</evidence>
<dbReference type="AlphaFoldDB" id="A0A8J5GGE9"/>
<organism evidence="6 7">
    <name type="scientific">Zingiber officinale</name>
    <name type="common">Ginger</name>
    <name type="synonym">Amomum zingiber</name>
    <dbReference type="NCBI Taxonomy" id="94328"/>
    <lineage>
        <taxon>Eukaryota</taxon>
        <taxon>Viridiplantae</taxon>
        <taxon>Streptophyta</taxon>
        <taxon>Embryophyta</taxon>
        <taxon>Tracheophyta</taxon>
        <taxon>Spermatophyta</taxon>
        <taxon>Magnoliopsida</taxon>
        <taxon>Liliopsida</taxon>
        <taxon>Zingiberales</taxon>
        <taxon>Zingiberaceae</taxon>
        <taxon>Zingiber</taxon>
    </lineage>
</organism>
<gene>
    <name evidence="6" type="ORF">ZIOFF_032238</name>
</gene>
<dbReference type="InterPro" id="IPR032438">
    <property type="entry name" value="ERCC3_RAD25_C"/>
</dbReference>
<dbReference type="GO" id="GO:0043138">
    <property type="term" value="F:3'-5' DNA helicase activity"/>
    <property type="evidence" value="ECO:0007669"/>
    <property type="project" value="TreeGrafter"/>
</dbReference>
<name>A0A8J5GGE9_ZINOF</name>
<keyword evidence="2" id="KW-0378">Hydrolase</keyword>
<dbReference type="GO" id="GO:0006367">
    <property type="term" value="P:transcription initiation at RNA polymerase II promoter"/>
    <property type="evidence" value="ECO:0007669"/>
    <property type="project" value="TreeGrafter"/>
</dbReference>
<dbReference type="GO" id="GO:0000112">
    <property type="term" value="C:nucleotide-excision repair factor 3 complex"/>
    <property type="evidence" value="ECO:0007669"/>
    <property type="project" value="TreeGrafter"/>
</dbReference>
<evidence type="ECO:0000313" key="7">
    <source>
        <dbReference type="Proteomes" id="UP000734854"/>
    </source>
</evidence>
<dbReference type="EMBL" id="JACMSC010000009">
    <property type="protein sequence ID" value="KAG6506906.1"/>
    <property type="molecule type" value="Genomic_DNA"/>
</dbReference>
<keyword evidence="7" id="KW-1185">Reference proteome</keyword>
<comment type="caution">
    <text evidence="6">The sequence shown here is derived from an EMBL/GenBank/DDBJ whole genome shotgun (WGS) entry which is preliminary data.</text>
</comment>
<keyword evidence="3" id="KW-0347">Helicase</keyword>
<dbReference type="GO" id="GO:0097550">
    <property type="term" value="C:transcription preinitiation complex"/>
    <property type="evidence" value="ECO:0007669"/>
    <property type="project" value="TreeGrafter"/>
</dbReference>
<evidence type="ECO:0000256" key="1">
    <source>
        <dbReference type="ARBA" id="ARBA00022741"/>
    </source>
</evidence>
<dbReference type="GO" id="GO:0005675">
    <property type="term" value="C:transcription factor TFIIH holo complex"/>
    <property type="evidence" value="ECO:0007669"/>
    <property type="project" value="TreeGrafter"/>
</dbReference>
<keyword evidence="1" id="KW-0547">Nucleotide-binding</keyword>
<dbReference type="PANTHER" id="PTHR11274">
    <property type="entry name" value="RAD25/XP-B DNA REPAIR HELICASE"/>
    <property type="match status" value="1"/>
</dbReference>
<dbReference type="Pfam" id="PF16203">
    <property type="entry name" value="ERCC3_RAD25_C"/>
    <property type="match status" value="1"/>
</dbReference>
<feature type="domain" description="ERCC3/RAD25/XPB helicase C-terminal" evidence="5">
    <location>
        <begin position="71"/>
        <end position="193"/>
    </location>
</feature>
<keyword evidence="4" id="KW-0067">ATP-binding</keyword>
<evidence type="ECO:0000256" key="3">
    <source>
        <dbReference type="ARBA" id="ARBA00022806"/>
    </source>
</evidence>
<proteinExistence type="predicted"/>
<dbReference type="PANTHER" id="PTHR11274:SF0">
    <property type="entry name" value="GENERAL TRANSCRIPTION AND DNA REPAIR FACTOR IIH HELICASE SUBUNIT XPB"/>
    <property type="match status" value="1"/>
</dbReference>
<dbReference type="Proteomes" id="UP000734854">
    <property type="component" value="Unassembled WGS sequence"/>
</dbReference>
<dbReference type="GO" id="GO:0016787">
    <property type="term" value="F:hydrolase activity"/>
    <property type="evidence" value="ECO:0007669"/>
    <property type="project" value="UniProtKB-KW"/>
</dbReference>
<evidence type="ECO:0000256" key="2">
    <source>
        <dbReference type="ARBA" id="ARBA00022801"/>
    </source>
</evidence>
<sequence>MVAGAGGTTEITSSRGRVRRGHGDRLITDVAYSDHLAGFKSARIARGICLDDQKRMSQSVTGDHWSLIKMFLPLFFFWVGYNSIDILEANVIIQISSHIDSPHQEAQRLDCILRAEELPQEKDYPSFYSLVSMETQEAADSTVRQHFFVDQGYTFEEITSLSFIDLNCNLSYDEQIELLNQVLYAEDDMVVMEQEVRIFFVELSIDPSIIGGEEVELGNQVELAALLHDMGDYKYTKLSVSFAASNFDEKESRNRFIADGRLYAQAASQCRYLWSLAGSI</sequence>
<dbReference type="InterPro" id="IPR027417">
    <property type="entry name" value="P-loop_NTPase"/>
</dbReference>
<evidence type="ECO:0000259" key="5">
    <source>
        <dbReference type="Pfam" id="PF16203"/>
    </source>
</evidence>
<accession>A0A8J5GGE9</accession>
<dbReference type="InterPro" id="IPR050615">
    <property type="entry name" value="ATP-dep_DNA_Helicase"/>
</dbReference>
<dbReference type="Gene3D" id="3.40.50.300">
    <property type="entry name" value="P-loop containing nucleotide triphosphate hydrolases"/>
    <property type="match status" value="1"/>
</dbReference>